<dbReference type="InterPro" id="IPR011009">
    <property type="entry name" value="Kinase-like_dom_sf"/>
</dbReference>
<dbReference type="PRINTS" id="PR00109">
    <property type="entry name" value="TYRKINASE"/>
</dbReference>
<evidence type="ECO:0000256" key="10">
    <source>
        <dbReference type="ARBA" id="ARBA00023136"/>
    </source>
</evidence>
<dbReference type="InterPro" id="IPR017441">
    <property type="entry name" value="Protein_kinase_ATP_BS"/>
</dbReference>
<dbReference type="Gene3D" id="1.10.510.10">
    <property type="entry name" value="Transferase(Phosphotransferase) domain 1"/>
    <property type="match status" value="1"/>
</dbReference>
<evidence type="ECO:0000259" key="19">
    <source>
        <dbReference type="PROSITE" id="PS50011"/>
    </source>
</evidence>
<dbReference type="SMART" id="SM00252">
    <property type="entry name" value="SH2"/>
    <property type="match status" value="1"/>
</dbReference>
<evidence type="ECO:0000256" key="5">
    <source>
        <dbReference type="ARBA" id="ARBA00022679"/>
    </source>
</evidence>
<comment type="similarity">
    <text evidence="14">Belongs to the protein kinase superfamily. Tyr protein kinase family. Fes/fps subfamily.</text>
</comment>
<dbReference type="InterPro" id="IPR020635">
    <property type="entry name" value="Tyr_kinase_cat_dom"/>
</dbReference>
<keyword evidence="9 15" id="KW-0727">SH2 domain</keyword>
<accession>A0A915CC14</accession>
<dbReference type="CDD" id="cd10361">
    <property type="entry name" value="SH2_Fps_family"/>
    <property type="match status" value="1"/>
</dbReference>
<dbReference type="FunFam" id="1.10.510.10:FF:001512">
    <property type="entry name" value="Receptor tyrosine-protein kinase erbB-2"/>
    <property type="match status" value="1"/>
</dbReference>
<dbReference type="GO" id="GO:0005886">
    <property type="term" value="C:plasma membrane"/>
    <property type="evidence" value="ECO:0007669"/>
    <property type="project" value="UniProtKB-SubCell"/>
</dbReference>
<keyword evidence="4" id="KW-0963">Cytoplasm</keyword>
<dbReference type="PROSITE" id="PS00107">
    <property type="entry name" value="PROTEIN_KINASE_ATP"/>
    <property type="match status" value="1"/>
</dbReference>
<dbReference type="SMART" id="SM00219">
    <property type="entry name" value="TyrKc"/>
    <property type="match status" value="1"/>
</dbReference>
<dbReference type="PROSITE" id="PS00109">
    <property type="entry name" value="PROTEIN_KINASE_TYR"/>
    <property type="match status" value="1"/>
</dbReference>
<dbReference type="WBParaSite" id="PgR118_g021_t05">
    <property type="protein sequence ID" value="PgR118_g021_t05"/>
    <property type="gene ID" value="PgR118_g021"/>
</dbReference>
<keyword evidence="7 17" id="KW-0418">Kinase</keyword>
<dbReference type="GO" id="GO:0004715">
    <property type="term" value="F:non-membrane spanning protein tyrosine kinase activity"/>
    <property type="evidence" value="ECO:0007669"/>
    <property type="project" value="UniProtKB-EC"/>
</dbReference>
<dbReference type="GO" id="GO:0005524">
    <property type="term" value="F:ATP binding"/>
    <property type="evidence" value="ECO:0007669"/>
    <property type="project" value="UniProtKB-UniRule"/>
</dbReference>
<dbReference type="GO" id="GO:0061564">
    <property type="term" value="P:axon development"/>
    <property type="evidence" value="ECO:0007669"/>
    <property type="project" value="UniProtKB-ARBA"/>
</dbReference>
<comment type="catalytic activity">
    <reaction evidence="12">
        <text>L-tyrosyl-[protein] + ATP = O-phospho-L-tyrosyl-[protein] + ADP + H(+)</text>
        <dbReference type="Rhea" id="RHEA:10596"/>
        <dbReference type="Rhea" id="RHEA-COMP:10136"/>
        <dbReference type="Rhea" id="RHEA-COMP:20101"/>
        <dbReference type="ChEBI" id="CHEBI:15378"/>
        <dbReference type="ChEBI" id="CHEBI:30616"/>
        <dbReference type="ChEBI" id="CHEBI:46858"/>
        <dbReference type="ChEBI" id="CHEBI:61978"/>
        <dbReference type="ChEBI" id="CHEBI:456216"/>
        <dbReference type="EC" id="2.7.10.1"/>
    </reaction>
</comment>
<feature type="domain" description="Protein kinase" evidence="19">
    <location>
        <begin position="142"/>
        <end position="396"/>
    </location>
</feature>
<evidence type="ECO:0000256" key="2">
    <source>
        <dbReference type="ARBA" id="ARBA00004496"/>
    </source>
</evidence>
<dbReference type="InterPro" id="IPR001245">
    <property type="entry name" value="Ser-Thr/Tyr_kinase_cat_dom"/>
</dbReference>
<evidence type="ECO:0000256" key="8">
    <source>
        <dbReference type="ARBA" id="ARBA00022840"/>
    </source>
</evidence>
<name>A0A915CC14_PARUN</name>
<evidence type="ECO:0000256" key="9">
    <source>
        <dbReference type="ARBA" id="ARBA00022999"/>
    </source>
</evidence>
<reference evidence="21" key="1">
    <citation type="submission" date="2022-11" db="UniProtKB">
        <authorList>
            <consortium name="WormBaseParasite"/>
        </authorList>
    </citation>
    <scope>IDENTIFICATION</scope>
</reference>
<dbReference type="GO" id="GO:0004714">
    <property type="term" value="F:transmembrane receptor protein tyrosine kinase activity"/>
    <property type="evidence" value="ECO:0007669"/>
    <property type="project" value="UniProtKB-EC"/>
</dbReference>
<keyword evidence="11 17" id="KW-0829">Tyrosine-protein kinase</keyword>
<evidence type="ECO:0000256" key="12">
    <source>
        <dbReference type="ARBA" id="ARBA00051243"/>
    </source>
</evidence>
<keyword evidence="20" id="KW-1185">Reference proteome</keyword>
<evidence type="ECO:0000256" key="13">
    <source>
        <dbReference type="ARBA" id="ARBA00051245"/>
    </source>
</evidence>
<dbReference type="SUPFAM" id="SSF56112">
    <property type="entry name" value="Protein kinase-like (PK-like)"/>
    <property type="match status" value="1"/>
</dbReference>
<evidence type="ECO:0000256" key="1">
    <source>
        <dbReference type="ARBA" id="ARBA00004202"/>
    </source>
</evidence>
<feature type="domain" description="SH2" evidence="18">
    <location>
        <begin position="38"/>
        <end position="130"/>
    </location>
</feature>
<keyword evidence="3" id="KW-1003">Cell membrane</keyword>
<dbReference type="InterPro" id="IPR000719">
    <property type="entry name" value="Prot_kinase_dom"/>
</dbReference>
<keyword evidence="5 17" id="KW-0808">Transferase</keyword>
<keyword evidence="10" id="KW-0472">Membrane</keyword>
<dbReference type="PROSITE" id="PS50011">
    <property type="entry name" value="PROTEIN_KINASE_DOM"/>
    <property type="match status" value="1"/>
</dbReference>
<dbReference type="InterPro" id="IPR050198">
    <property type="entry name" value="Non-receptor_tyrosine_kinases"/>
</dbReference>
<dbReference type="PROSITE" id="PS50001">
    <property type="entry name" value="SH2"/>
    <property type="match status" value="1"/>
</dbReference>
<proteinExistence type="inferred from homology"/>
<dbReference type="Pfam" id="PF00017">
    <property type="entry name" value="SH2"/>
    <property type="match status" value="1"/>
</dbReference>
<comment type="catalytic activity">
    <reaction evidence="13 17">
        <text>L-tyrosyl-[protein] + ATP = O-phospho-L-tyrosyl-[protein] + ADP + H(+)</text>
        <dbReference type="Rhea" id="RHEA:10596"/>
        <dbReference type="Rhea" id="RHEA-COMP:10136"/>
        <dbReference type="Rhea" id="RHEA-COMP:20101"/>
        <dbReference type="ChEBI" id="CHEBI:15378"/>
        <dbReference type="ChEBI" id="CHEBI:30616"/>
        <dbReference type="ChEBI" id="CHEBI:46858"/>
        <dbReference type="ChEBI" id="CHEBI:61978"/>
        <dbReference type="ChEBI" id="CHEBI:456216"/>
        <dbReference type="EC" id="2.7.10.2"/>
    </reaction>
</comment>
<dbReference type="PANTHER" id="PTHR24418">
    <property type="entry name" value="TYROSINE-PROTEIN KINASE"/>
    <property type="match status" value="1"/>
</dbReference>
<evidence type="ECO:0000256" key="4">
    <source>
        <dbReference type="ARBA" id="ARBA00022490"/>
    </source>
</evidence>
<organism evidence="20 21">
    <name type="scientific">Parascaris univalens</name>
    <name type="common">Nematode worm</name>
    <dbReference type="NCBI Taxonomy" id="6257"/>
    <lineage>
        <taxon>Eukaryota</taxon>
        <taxon>Metazoa</taxon>
        <taxon>Ecdysozoa</taxon>
        <taxon>Nematoda</taxon>
        <taxon>Chromadorea</taxon>
        <taxon>Rhabditida</taxon>
        <taxon>Spirurina</taxon>
        <taxon>Ascaridomorpha</taxon>
        <taxon>Ascaridoidea</taxon>
        <taxon>Ascarididae</taxon>
        <taxon>Parascaris</taxon>
    </lineage>
</organism>
<comment type="subcellular location">
    <subcellularLocation>
        <location evidence="1">Cell membrane</location>
        <topology evidence="1">Peripheral membrane protein</topology>
    </subcellularLocation>
    <subcellularLocation>
        <location evidence="2">Cytoplasm</location>
    </subcellularLocation>
</comment>
<feature type="binding site" evidence="16">
    <location>
        <position position="174"/>
    </location>
    <ligand>
        <name>ATP</name>
        <dbReference type="ChEBI" id="CHEBI:30616"/>
    </ligand>
</feature>
<dbReference type="EC" id="2.7.10.2" evidence="17"/>
<protein>
    <recommendedName>
        <fullName evidence="17">Tyrosine-protein kinase</fullName>
        <ecNumber evidence="17">2.7.10.2</ecNumber>
    </recommendedName>
</protein>
<evidence type="ECO:0000256" key="15">
    <source>
        <dbReference type="PROSITE-ProRule" id="PRU00191"/>
    </source>
</evidence>
<evidence type="ECO:0000256" key="6">
    <source>
        <dbReference type="ARBA" id="ARBA00022741"/>
    </source>
</evidence>
<evidence type="ECO:0000256" key="7">
    <source>
        <dbReference type="ARBA" id="ARBA00022777"/>
    </source>
</evidence>
<dbReference type="InterPro" id="IPR008266">
    <property type="entry name" value="Tyr_kinase_AS"/>
</dbReference>
<dbReference type="Pfam" id="PF07714">
    <property type="entry name" value="PK_Tyr_Ser-Thr"/>
    <property type="match status" value="1"/>
</dbReference>
<evidence type="ECO:0000259" key="18">
    <source>
        <dbReference type="PROSITE" id="PS50001"/>
    </source>
</evidence>
<evidence type="ECO:0000256" key="14">
    <source>
        <dbReference type="ARBA" id="ARBA00061333"/>
    </source>
</evidence>
<dbReference type="CDD" id="cd00192">
    <property type="entry name" value="PTKc"/>
    <property type="match status" value="1"/>
</dbReference>
<dbReference type="GO" id="GO:0048680">
    <property type="term" value="P:positive regulation of axon regeneration"/>
    <property type="evidence" value="ECO:0007669"/>
    <property type="project" value="UniProtKB-ARBA"/>
</dbReference>
<dbReference type="InterPro" id="IPR035849">
    <property type="entry name" value="Fes/Fps/Fer_SH2"/>
</dbReference>
<dbReference type="InterPro" id="IPR036860">
    <property type="entry name" value="SH2_dom_sf"/>
</dbReference>
<evidence type="ECO:0000313" key="20">
    <source>
        <dbReference type="Proteomes" id="UP000887569"/>
    </source>
</evidence>
<evidence type="ECO:0000256" key="3">
    <source>
        <dbReference type="ARBA" id="ARBA00022475"/>
    </source>
</evidence>
<keyword evidence="6 16" id="KW-0547">Nucleotide-binding</keyword>
<dbReference type="FunFam" id="3.30.200.20:FF:000194">
    <property type="entry name" value="protein-tyrosine kinase 2-beta isoform X1"/>
    <property type="match status" value="1"/>
</dbReference>
<dbReference type="Gene3D" id="3.30.505.10">
    <property type="entry name" value="SH2 domain"/>
    <property type="match status" value="1"/>
</dbReference>
<dbReference type="GO" id="GO:0005737">
    <property type="term" value="C:cytoplasm"/>
    <property type="evidence" value="ECO:0007669"/>
    <property type="project" value="UniProtKB-SubCell"/>
</dbReference>
<dbReference type="InterPro" id="IPR000980">
    <property type="entry name" value="SH2"/>
</dbReference>
<evidence type="ECO:0000256" key="16">
    <source>
        <dbReference type="PROSITE-ProRule" id="PRU10141"/>
    </source>
</evidence>
<evidence type="ECO:0000256" key="17">
    <source>
        <dbReference type="RuleBase" id="RU362096"/>
    </source>
</evidence>
<sequence>CLLPNDWRVGSSTPTGFSLPFMVEIAENEDCISETEIFYHGFLPRQDIEPLLINDGDFLLRKTEWNGQITLSLAVRNANRILHFFINQDDEKYYYIEEHREKTVHDLMEWHKSTKTPITSASQAILKNGVLKPKWIMKNSAIRMTKKLGEGAFGEVYLAEFISDEGQLTKVAVKTMREHCTREARLKFMKEARIMRKFQHPNIVRIVGIVVDEHPLLILMELCPGGSVLSYLRRHRGRIDKAVKLRFCIEGAAGLAYLESSKCIHRDIAARNVLLTQTYEVKVSDFGMSEERTMFQDEKLEKVPIKWLAPETMQQRIYSIKTDVWSYGVMVWEIYAEGCEPYPSLSNIQTRAKVIVQNYRMEMPKGTPPAVSQLVAQCWAKNPLERPAFVTIHQTLKNIAIKEGIQPSSVTP</sequence>
<dbReference type="AlphaFoldDB" id="A0A915CC14"/>
<dbReference type="SUPFAM" id="SSF55550">
    <property type="entry name" value="SH2 domain"/>
    <property type="match status" value="1"/>
</dbReference>
<evidence type="ECO:0000256" key="11">
    <source>
        <dbReference type="ARBA" id="ARBA00023137"/>
    </source>
</evidence>
<dbReference type="Proteomes" id="UP000887569">
    <property type="component" value="Unplaced"/>
</dbReference>
<evidence type="ECO:0000313" key="21">
    <source>
        <dbReference type="WBParaSite" id="PgR118_g021_t05"/>
    </source>
</evidence>
<keyword evidence="8 16" id="KW-0067">ATP-binding</keyword>